<sequence length="122" mass="13960">MVGVNRGLVALCRNDETFPRFFTHHCIIHQQALCGKFLKMIEVMTLVIKIVNNVRAHSLKRRQFKQLAEEMDCQYGDLLLHNEVKWLSVKFCILDYRAPAKDLQIIGVARGPKRLATPGING</sequence>
<protein>
    <submittedName>
        <fullName evidence="1">General transcription factor II-I repeat domain-containing protein 2</fullName>
    </submittedName>
</protein>
<evidence type="ECO:0000313" key="1">
    <source>
        <dbReference type="EMBL" id="CAG6694636.1"/>
    </source>
</evidence>
<name>A0A8D8TXF0_9HEMI</name>
<organism evidence="1">
    <name type="scientific">Cacopsylla melanoneura</name>
    <dbReference type="NCBI Taxonomy" id="428564"/>
    <lineage>
        <taxon>Eukaryota</taxon>
        <taxon>Metazoa</taxon>
        <taxon>Ecdysozoa</taxon>
        <taxon>Arthropoda</taxon>
        <taxon>Hexapoda</taxon>
        <taxon>Insecta</taxon>
        <taxon>Pterygota</taxon>
        <taxon>Neoptera</taxon>
        <taxon>Paraneoptera</taxon>
        <taxon>Hemiptera</taxon>
        <taxon>Sternorrhyncha</taxon>
        <taxon>Psylloidea</taxon>
        <taxon>Psyllidae</taxon>
        <taxon>Psyllinae</taxon>
        <taxon>Cacopsylla</taxon>
    </lineage>
</organism>
<accession>A0A8D8TXF0</accession>
<dbReference type="AlphaFoldDB" id="A0A8D8TXF0"/>
<proteinExistence type="predicted"/>
<dbReference type="PANTHER" id="PTHR45913">
    <property type="entry name" value="EPM2A-INTERACTING PROTEIN 1"/>
    <property type="match status" value="1"/>
</dbReference>
<reference evidence="1" key="1">
    <citation type="submission" date="2021-05" db="EMBL/GenBank/DDBJ databases">
        <authorList>
            <person name="Alioto T."/>
            <person name="Alioto T."/>
            <person name="Gomez Garrido J."/>
        </authorList>
    </citation>
    <scope>NUCLEOTIDE SEQUENCE</scope>
</reference>
<dbReference type="EMBL" id="HBUF01319052">
    <property type="protein sequence ID" value="CAG6694636.1"/>
    <property type="molecule type" value="Transcribed_RNA"/>
</dbReference>
<dbReference type="PANTHER" id="PTHR45913:SF21">
    <property type="entry name" value="DUF4371 DOMAIN-CONTAINING PROTEIN"/>
    <property type="match status" value="1"/>
</dbReference>